<evidence type="ECO:0000256" key="1">
    <source>
        <dbReference type="ARBA" id="ARBA00022614"/>
    </source>
</evidence>
<reference evidence="4" key="1">
    <citation type="submission" date="2021-01" db="EMBL/GenBank/DDBJ databases">
        <authorList>
            <consortium name="Genoscope - CEA"/>
            <person name="William W."/>
        </authorList>
    </citation>
    <scope>NUCLEOTIDE SEQUENCE</scope>
</reference>
<dbReference type="PANTHER" id="PTHR24113:SF12">
    <property type="entry name" value="RAN GTPASE-ACTIVATING PROTEIN 1"/>
    <property type="match status" value="1"/>
</dbReference>
<dbReference type="GO" id="GO:0048471">
    <property type="term" value="C:perinuclear region of cytoplasm"/>
    <property type="evidence" value="ECO:0007669"/>
    <property type="project" value="TreeGrafter"/>
</dbReference>
<keyword evidence="2" id="KW-0677">Repeat</keyword>
<evidence type="ECO:0000256" key="3">
    <source>
        <dbReference type="SAM" id="MobiDB-lite"/>
    </source>
</evidence>
<feature type="region of interest" description="Disordered" evidence="3">
    <location>
        <begin position="301"/>
        <end position="321"/>
    </location>
</feature>
<evidence type="ECO:0000313" key="5">
    <source>
        <dbReference type="Proteomes" id="UP000688137"/>
    </source>
</evidence>
<dbReference type="GO" id="GO:0005829">
    <property type="term" value="C:cytosol"/>
    <property type="evidence" value="ECO:0007669"/>
    <property type="project" value="TreeGrafter"/>
</dbReference>
<comment type="caution">
    <text evidence="4">The sequence shown here is derived from an EMBL/GenBank/DDBJ whole genome shotgun (WGS) entry which is preliminary data.</text>
</comment>
<dbReference type="GO" id="GO:0005096">
    <property type="term" value="F:GTPase activator activity"/>
    <property type="evidence" value="ECO:0007669"/>
    <property type="project" value="InterPro"/>
</dbReference>
<accession>A0A8S1MJ38</accession>
<dbReference type="AlphaFoldDB" id="A0A8S1MJ38"/>
<evidence type="ECO:0000313" key="4">
    <source>
        <dbReference type="EMBL" id="CAD8079479.1"/>
    </source>
</evidence>
<protein>
    <submittedName>
        <fullName evidence="4">Uncharacterized protein</fullName>
    </submittedName>
</protein>
<sequence length="321" mass="36879">MGDKKKKGDQVEDFSTEQLNKLYRKRCEINGVPLCKIFKERLEAVCSEGEHLQNVKLWEEMGPVGVRAMMESFTEIGYKHLKQLRLWRVKCQDEGVRTICIYIDKVRLLEVLDLLDNQIGVLGCKFLADILHPKCENKLVKLKLDHNQIGSEGLAELAKGLAMNNTLESLALNYCGIEADGARYLQDILANVNSKLYKLKLCGNRLKNEGAYELFRALEINNTLERIKLADNQFHSDPSDQTLINKILSTFELNKTLGYYDLKFNLLSDEDATRIIPLIEKNKSIFFIEISDQISKPLTDKLKSLTKKRKPKKKKKSKKKK</sequence>
<dbReference type="Pfam" id="PF13516">
    <property type="entry name" value="LRR_6"/>
    <property type="match status" value="3"/>
</dbReference>
<name>A0A8S1MJ38_PARPR</name>
<dbReference type="SMART" id="SM00368">
    <property type="entry name" value="LRR_RI"/>
    <property type="match status" value="5"/>
</dbReference>
<keyword evidence="1" id="KW-0433">Leucine-rich repeat</keyword>
<organism evidence="4 5">
    <name type="scientific">Paramecium primaurelia</name>
    <dbReference type="NCBI Taxonomy" id="5886"/>
    <lineage>
        <taxon>Eukaryota</taxon>
        <taxon>Sar</taxon>
        <taxon>Alveolata</taxon>
        <taxon>Ciliophora</taxon>
        <taxon>Intramacronucleata</taxon>
        <taxon>Oligohymenophorea</taxon>
        <taxon>Peniculida</taxon>
        <taxon>Parameciidae</taxon>
        <taxon>Paramecium</taxon>
    </lineage>
</organism>
<dbReference type="PANTHER" id="PTHR24113">
    <property type="entry name" value="RAN GTPASE-ACTIVATING PROTEIN 1"/>
    <property type="match status" value="1"/>
</dbReference>
<evidence type="ECO:0000256" key="2">
    <source>
        <dbReference type="ARBA" id="ARBA00022737"/>
    </source>
</evidence>
<keyword evidence="5" id="KW-1185">Reference proteome</keyword>
<dbReference type="OMA" id="TICKCEC"/>
<dbReference type="InterPro" id="IPR027038">
    <property type="entry name" value="RanGap"/>
</dbReference>
<dbReference type="GO" id="GO:0006913">
    <property type="term" value="P:nucleocytoplasmic transport"/>
    <property type="evidence" value="ECO:0007669"/>
    <property type="project" value="TreeGrafter"/>
</dbReference>
<dbReference type="EMBL" id="CAJJDM010000063">
    <property type="protein sequence ID" value="CAD8079479.1"/>
    <property type="molecule type" value="Genomic_DNA"/>
</dbReference>
<dbReference type="Proteomes" id="UP000688137">
    <property type="component" value="Unassembled WGS sequence"/>
</dbReference>
<dbReference type="InterPro" id="IPR001611">
    <property type="entry name" value="Leu-rich_rpt"/>
</dbReference>
<dbReference type="GO" id="GO:0005634">
    <property type="term" value="C:nucleus"/>
    <property type="evidence" value="ECO:0007669"/>
    <property type="project" value="TreeGrafter"/>
</dbReference>
<dbReference type="GO" id="GO:0031267">
    <property type="term" value="F:small GTPase binding"/>
    <property type="evidence" value="ECO:0007669"/>
    <property type="project" value="TreeGrafter"/>
</dbReference>
<proteinExistence type="predicted"/>
<gene>
    <name evidence="4" type="ORF">PPRIM_AZ9-3.1.T0620046</name>
</gene>
<feature type="compositionally biased region" description="Basic residues" evidence="3">
    <location>
        <begin position="304"/>
        <end position="321"/>
    </location>
</feature>